<accession>A0A8B8F6A9</accession>
<dbReference type="RefSeq" id="XP_025406148.1">
    <property type="nucleotide sequence ID" value="XM_025550363.1"/>
</dbReference>
<feature type="domain" description="G-protein coupled receptors family 1 profile" evidence="11">
    <location>
        <begin position="86"/>
        <end position="344"/>
    </location>
</feature>
<dbReference type="PROSITE" id="PS00237">
    <property type="entry name" value="G_PROTEIN_RECEP_F1_1"/>
    <property type="match status" value="1"/>
</dbReference>
<dbReference type="InterPro" id="IPR000276">
    <property type="entry name" value="GPCR_Rhodpsn"/>
</dbReference>
<evidence type="ECO:0000256" key="1">
    <source>
        <dbReference type="ARBA" id="ARBA00004141"/>
    </source>
</evidence>
<evidence type="ECO:0000313" key="15">
    <source>
        <dbReference type="RefSeq" id="XP_025406165.1"/>
    </source>
</evidence>
<dbReference type="InterPro" id="IPR017452">
    <property type="entry name" value="GPCR_Rhodpsn_7TM"/>
</dbReference>
<keyword evidence="7 9" id="KW-0675">Receptor</keyword>
<keyword evidence="3 9" id="KW-0812">Transmembrane</keyword>
<dbReference type="GeneID" id="112680308"/>
<feature type="transmembrane region" description="Helical" evidence="10">
    <location>
        <begin position="107"/>
        <end position="131"/>
    </location>
</feature>
<dbReference type="GO" id="GO:0004983">
    <property type="term" value="F:neuropeptide Y receptor activity"/>
    <property type="evidence" value="ECO:0007669"/>
    <property type="project" value="InterPro"/>
</dbReference>
<reference evidence="13 14" key="1">
    <citation type="submission" date="2025-04" db="UniProtKB">
        <authorList>
            <consortium name="RefSeq"/>
        </authorList>
    </citation>
    <scope>IDENTIFICATION</scope>
    <source>
        <tissue evidence="13 14">Whole body</tissue>
    </source>
</reference>
<dbReference type="AlphaFoldDB" id="A0A8B8F6A9"/>
<dbReference type="GO" id="GO:0005886">
    <property type="term" value="C:plasma membrane"/>
    <property type="evidence" value="ECO:0007669"/>
    <property type="project" value="TreeGrafter"/>
</dbReference>
<dbReference type="Gene3D" id="1.20.1070.10">
    <property type="entry name" value="Rhodopsin 7-helix transmembrane proteins"/>
    <property type="match status" value="1"/>
</dbReference>
<protein>
    <submittedName>
        <fullName evidence="13 14">Neuropeptide Y receptor type 2-like</fullName>
    </submittedName>
</protein>
<evidence type="ECO:0000256" key="2">
    <source>
        <dbReference type="ARBA" id="ARBA00010663"/>
    </source>
</evidence>
<dbReference type="PROSITE" id="PS50262">
    <property type="entry name" value="G_PROTEIN_RECEP_F1_2"/>
    <property type="match status" value="1"/>
</dbReference>
<feature type="transmembrane region" description="Helical" evidence="10">
    <location>
        <begin position="187"/>
        <end position="205"/>
    </location>
</feature>
<evidence type="ECO:0000256" key="4">
    <source>
        <dbReference type="ARBA" id="ARBA00022989"/>
    </source>
</evidence>
<keyword evidence="8 9" id="KW-0807">Transducer</keyword>
<evidence type="ECO:0000313" key="12">
    <source>
        <dbReference type="Proteomes" id="UP000694846"/>
    </source>
</evidence>
<evidence type="ECO:0000256" key="9">
    <source>
        <dbReference type="RuleBase" id="RU000688"/>
    </source>
</evidence>
<keyword evidence="4 10" id="KW-1133">Transmembrane helix</keyword>
<dbReference type="PANTHER" id="PTHR24235">
    <property type="entry name" value="NEUROPEPTIDE Y RECEPTOR"/>
    <property type="match status" value="1"/>
</dbReference>
<dbReference type="PANTHER" id="PTHR24235:SF29">
    <property type="entry name" value="GH23382P"/>
    <property type="match status" value="1"/>
</dbReference>
<evidence type="ECO:0000313" key="14">
    <source>
        <dbReference type="RefSeq" id="XP_025406156.1"/>
    </source>
</evidence>
<dbReference type="SUPFAM" id="SSF81321">
    <property type="entry name" value="Family A G protein-coupled receptor-like"/>
    <property type="match status" value="1"/>
</dbReference>
<comment type="similarity">
    <text evidence="2 9">Belongs to the G-protein coupled receptor 1 family.</text>
</comment>
<evidence type="ECO:0000256" key="8">
    <source>
        <dbReference type="ARBA" id="ARBA00023224"/>
    </source>
</evidence>
<comment type="subcellular location">
    <subcellularLocation>
        <location evidence="1">Membrane</location>
        <topology evidence="1">Multi-pass membrane protein</topology>
    </subcellularLocation>
</comment>
<evidence type="ECO:0000256" key="3">
    <source>
        <dbReference type="ARBA" id="ARBA00022692"/>
    </source>
</evidence>
<feature type="transmembrane region" description="Helical" evidence="10">
    <location>
        <begin position="229"/>
        <end position="255"/>
    </location>
</feature>
<dbReference type="Pfam" id="PF00001">
    <property type="entry name" value="7tm_1"/>
    <property type="match status" value="1"/>
</dbReference>
<dbReference type="CDD" id="cd15203">
    <property type="entry name" value="7tmA_NPYR-like"/>
    <property type="match status" value="1"/>
</dbReference>
<keyword evidence="12" id="KW-1185">Reference proteome</keyword>
<keyword evidence="5 9" id="KW-0297">G-protein coupled receptor</keyword>
<evidence type="ECO:0000313" key="13">
    <source>
        <dbReference type="RefSeq" id="XP_025406148.1"/>
    </source>
</evidence>
<evidence type="ECO:0000256" key="6">
    <source>
        <dbReference type="ARBA" id="ARBA00023136"/>
    </source>
</evidence>
<feature type="transmembrane region" description="Helical" evidence="10">
    <location>
        <begin position="289"/>
        <end position="310"/>
    </location>
</feature>
<feature type="transmembrane region" description="Helical" evidence="10">
    <location>
        <begin position="151"/>
        <end position="175"/>
    </location>
</feature>
<dbReference type="SMART" id="SM01381">
    <property type="entry name" value="7TM_GPCR_Srsx"/>
    <property type="match status" value="1"/>
</dbReference>
<dbReference type="PRINTS" id="PR00237">
    <property type="entry name" value="GPCRRHODOPSN"/>
</dbReference>
<evidence type="ECO:0000256" key="5">
    <source>
        <dbReference type="ARBA" id="ARBA00023040"/>
    </source>
</evidence>
<evidence type="ECO:0000256" key="10">
    <source>
        <dbReference type="SAM" id="Phobius"/>
    </source>
</evidence>
<organism evidence="12 14">
    <name type="scientific">Sipha flava</name>
    <name type="common">yellow sugarcane aphid</name>
    <dbReference type="NCBI Taxonomy" id="143950"/>
    <lineage>
        <taxon>Eukaryota</taxon>
        <taxon>Metazoa</taxon>
        <taxon>Ecdysozoa</taxon>
        <taxon>Arthropoda</taxon>
        <taxon>Hexapoda</taxon>
        <taxon>Insecta</taxon>
        <taxon>Pterygota</taxon>
        <taxon>Neoptera</taxon>
        <taxon>Paraneoptera</taxon>
        <taxon>Hemiptera</taxon>
        <taxon>Sternorrhyncha</taxon>
        <taxon>Aphidomorpha</taxon>
        <taxon>Aphidoidea</taxon>
        <taxon>Aphididae</taxon>
        <taxon>Sipha</taxon>
    </lineage>
</organism>
<dbReference type="GO" id="GO:0042923">
    <property type="term" value="F:neuropeptide binding"/>
    <property type="evidence" value="ECO:0007669"/>
    <property type="project" value="TreeGrafter"/>
</dbReference>
<dbReference type="InterPro" id="IPR000611">
    <property type="entry name" value="NPY_rcpt"/>
</dbReference>
<sequence length="470" mass="52163">MANGSGGGGGGIVGGGGGGGGGGYEALQNVAPNVFPPIYIPAGGGNGTRESNFTAEAIEREYVEDYVFQAAFSFVYLLIFTLGVFGNVLVVYVVWANKHMRTVTNIFIVNLAVSDIMLCGLAVPFTPLYTFTGHWMFGEIFCHIVPYAQGTSVYTSTLTLTSIAIDRFFVIIYPFQPRMTIWTTAQIIATIWIFSLVATLPYGIYMANKEMYGKDFCEETWPQETFRKIFGAITAILQFVLPFLIIAFCYVRVWLKLNDRARCKPGTSTKNARREEVERERKSRTNRMLIAMVTIFGVSWLPLTAINLLNDFYLQTATWKHYYLFFFSAHAVAMSSTCYNPFLYAWLNENFRKEFKQVLPCWRNGSAYGGVGADSGQGRRGRVGGYRSERTCNGNDTCQETLLPTSVVIPSGRTTATTDCTGLDLVDGLMIGDQEDNQDAVEVMLVSYTRDDGISGRSSNLQQNSVKTQV</sequence>
<feature type="transmembrane region" description="Helical" evidence="10">
    <location>
        <begin position="322"/>
        <end position="347"/>
    </location>
</feature>
<evidence type="ECO:0000259" key="11">
    <source>
        <dbReference type="PROSITE" id="PS50262"/>
    </source>
</evidence>
<evidence type="ECO:0000256" key="7">
    <source>
        <dbReference type="ARBA" id="ARBA00023170"/>
    </source>
</evidence>
<dbReference type="RefSeq" id="XP_025406156.1">
    <property type="nucleotide sequence ID" value="XM_025550371.1"/>
</dbReference>
<dbReference type="GO" id="GO:0043005">
    <property type="term" value="C:neuron projection"/>
    <property type="evidence" value="ECO:0007669"/>
    <property type="project" value="TreeGrafter"/>
</dbReference>
<dbReference type="Proteomes" id="UP000694846">
    <property type="component" value="Unplaced"/>
</dbReference>
<dbReference type="PRINTS" id="PR01012">
    <property type="entry name" value="NRPEPTIDEYR"/>
</dbReference>
<dbReference type="OrthoDB" id="9046662at2759"/>
<gene>
    <name evidence="13 14 15" type="primary">LOC112680308</name>
</gene>
<keyword evidence="6 10" id="KW-0472">Membrane</keyword>
<name>A0A8B8F6A9_9HEMI</name>
<feature type="transmembrane region" description="Helical" evidence="10">
    <location>
        <begin position="74"/>
        <end position="95"/>
    </location>
</feature>
<proteinExistence type="inferred from homology"/>
<dbReference type="RefSeq" id="XP_025406165.1">
    <property type="nucleotide sequence ID" value="XM_025550380.1"/>
</dbReference>